<name>A0A645HAE5_9ZZZZ</name>
<dbReference type="EMBL" id="VSSQ01084949">
    <property type="protein sequence ID" value="MPN32763.1"/>
    <property type="molecule type" value="Genomic_DNA"/>
</dbReference>
<comment type="caution">
    <text evidence="2">The sequence shown here is derived from an EMBL/GenBank/DDBJ whole genome shotgun (WGS) entry which is preliminary data.</text>
</comment>
<protein>
    <submittedName>
        <fullName evidence="2">Uncharacterized protein</fullName>
    </submittedName>
</protein>
<feature type="compositionally biased region" description="Gly residues" evidence="1">
    <location>
        <begin position="90"/>
        <end position="109"/>
    </location>
</feature>
<evidence type="ECO:0000256" key="1">
    <source>
        <dbReference type="SAM" id="MobiDB-lite"/>
    </source>
</evidence>
<evidence type="ECO:0000313" key="2">
    <source>
        <dbReference type="EMBL" id="MPN32763.1"/>
    </source>
</evidence>
<sequence length="134" mass="13784">MVEYVTSGQFDEKVDAVSSVIDSYVQNDTTSFDGYDAFKTGVEALKTFASLRAESVSGQLDGSIPSTEEEQADSDALIDASVLNLSELGAMGGGNHQGGNDGFGGGGMPSRGDQETMPFGEATSAPGSDDSQNP</sequence>
<feature type="compositionally biased region" description="Polar residues" evidence="1">
    <location>
        <begin position="125"/>
        <end position="134"/>
    </location>
</feature>
<proteinExistence type="predicted"/>
<organism evidence="2">
    <name type="scientific">bioreactor metagenome</name>
    <dbReference type="NCBI Taxonomy" id="1076179"/>
    <lineage>
        <taxon>unclassified sequences</taxon>
        <taxon>metagenomes</taxon>
        <taxon>ecological metagenomes</taxon>
    </lineage>
</organism>
<reference evidence="2" key="1">
    <citation type="submission" date="2019-08" db="EMBL/GenBank/DDBJ databases">
        <authorList>
            <person name="Kucharzyk K."/>
            <person name="Murdoch R.W."/>
            <person name="Higgins S."/>
            <person name="Loffler F."/>
        </authorList>
    </citation>
    <scope>NUCLEOTIDE SEQUENCE</scope>
</reference>
<gene>
    <name evidence="2" type="ORF">SDC9_180243</name>
</gene>
<accession>A0A645HAE5</accession>
<dbReference type="AlphaFoldDB" id="A0A645HAE5"/>
<feature type="region of interest" description="Disordered" evidence="1">
    <location>
        <begin position="88"/>
        <end position="134"/>
    </location>
</feature>